<gene>
    <name evidence="1" type="ORF">NIES2135_66760</name>
</gene>
<geneLocation type="plasmid" evidence="1">
    <name>plasmid2</name>
</geneLocation>
<keyword evidence="2" id="KW-1185">Reference proteome</keyword>
<evidence type="ECO:0000313" key="1">
    <source>
        <dbReference type="EMBL" id="BAY59799.1"/>
    </source>
</evidence>
<keyword evidence="1" id="KW-0614">Plasmid</keyword>
<organism evidence="1 2">
    <name type="scientific">Leptolyngbya boryana NIES-2135</name>
    <dbReference type="NCBI Taxonomy" id="1973484"/>
    <lineage>
        <taxon>Bacteria</taxon>
        <taxon>Bacillati</taxon>
        <taxon>Cyanobacteriota</taxon>
        <taxon>Cyanophyceae</taxon>
        <taxon>Leptolyngbyales</taxon>
        <taxon>Leptolyngbyaceae</taxon>
        <taxon>Leptolyngbya group</taxon>
        <taxon>Leptolyngbya</taxon>
    </lineage>
</organism>
<dbReference type="EMBL" id="AP018205">
    <property type="protein sequence ID" value="BAY59799.1"/>
    <property type="molecule type" value="Genomic_DNA"/>
</dbReference>
<reference evidence="1 2" key="1">
    <citation type="submission" date="2017-06" db="EMBL/GenBank/DDBJ databases">
        <title>Genome sequencing of cyanobaciteial culture collection at National Institute for Environmental Studies (NIES).</title>
        <authorList>
            <person name="Hirose Y."/>
            <person name="Shimura Y."/>
            <person name="Fujisawa T."/>
            <person name="Nakamura Y."/>
            <person name="Kawachi M."/>
        </authorList>
    </citation>
    <scope>NUCLEOTIDE SEQUENCE [LARGE SCALE GENOMIC DNA]</scope>
    <source>
        <strain evidence="1 2">NIES-2135</strain>
        <plasmid evidence="2">Plasmid Plasmid2 dna</plasmid>
    </source>
</reference>
<proteinExistence type="predicted"/>
<dbReference type="Proteomes" id="UP000217895">
    <property type="component" value="Plasmid Plasmid2 dna"/>
</dbReference>
<dbReference type="AlphaFoldDB" id="A0A1Z4JST3"/>
<evidence type="ECO:0000313" key="2">
    <source>
        <dbReference type="Proteomes" id="UP000217895"/>
    </source>
</evidence>
<accession>A0A1Z4JST3</accession>
<name>A0A1Z4JST3_LEPBY</name>
<protein>
    <submittedName>
        <fullName evidence="1">Uncharacterized protein</fullName>
    </submittedName>
</protein>
<sequence length="86" mass="9381">MNLNWKINGRSVSSDQVGDAILSSMESEIQAAAEQKVIDTLSAIRCPVHDQSAQNIRFEGSILNGNEAKMDCCCDLLKEAIQQALN</sequence>